<evidence type="ECO:0000313" key="2">
    <source>
        <dbReference type="EMBL" id="RTR37293.1"/>
    </source>
</evidence>
<dbReference type="AlphaFoldDB" id="A0A431WPA8"/>
<evidence type="ECO:0000256" key="1">
    <source>
        <dbReference type="SAM" id="SignalP"/>
    </source>
</evidence>
<protein>
    <submittedName>
        <fullName evidence="2">Uncharacterized protein</fullName>
    </submittedName>
</protein>
<dbReference type="Proteomes" id="UP000267448">
    <property type="component" value="Unassembled WGS sequence"/>
</dbReference>
<evidence type="ECO:0000313" key="3">
    <source>
        <dbReference type="Proteomes" id="UP000267448"/>
    </source>
</evidence>
<name>A0A431WPA8_9GAMM</name>
<dbReference type="RefSeq" id="WP_126522004.1">
    <property type="nucleotide sequence ID" value="NZ_RXNU01000013.1"/>
</dbReference>
<dbReference type="InterPro" id="IPR025644">
    <property type="entry name" value="DUF4344"/>
</dbReference>
<dbReference type="OrthoDB" id="935695at2"/>
<organism evidence="2 3">
    <name type="scientific">Shewanella canadensis</name>
    <dbReference type="NCBI Taxonomy" id="271096"/>
    <lineage>
        <taxon>Bacteria</taxon>
        <taxon>Pseudomonadati</taxon>
        <taxon>Pseudomonadota</taxon>
        <taxon>Gammaproteobacteria</taxon>
        <taxon>Alteromonadales</taxon>
        <taxon>Shewanellaceae</taxon>
        <taxon>Shewanella</taxon>
    </lineage>
</organism>
<accession>A0A431WPA8</accession>
<dbReference type="Pfam" id="PF14247">
    <property type="entry name" value="DUF4344"/>
    <property type="match status" value="1"/>
</dbReference>
<gene>
    <name evidence="2" type="ORF">EKG38_18985</name>
</gene>
<keyword evidence="1" id="KW-0732">Signal</keyword>
<comment type="caution">
    <text evidence="2">The sequence shown here is derived from an EMBL/GenBank/DDBJ whole genome shotgun (WGS) entry which is preliminary data.</text>
</comment>
<reference evidence="2 3" key="1">
    <citation type="submission" date="2018-12" db="EMBL/GenBank/DDBJ databases">
        <authorList>
            <person name="Yu L."/>
        </authorList>
    </citation>
    <scope>NUCLEOTIDE SEQUENCE [LARGE SCALE GENOMIC DNA]</scope>
    <source>
        <strain evidence="2 3">HAW-EB2</strain>
    </source>
</reference>
<feature type="chain" id="PRO_5019547288" evidence="1">
    <location>
        <begin position="19"/>
        <end position="256"/>
    </location>
</feature>
<proteinExistence type="predicted"/>
<keyword evidence="3" id="KW-1185">Reference proteome</keyword>
<dbReference type="EMBL" id="RXNU01000013">
    <property type="protein sequence ID" value="RTR37293.1"/>
    <property type="molecule type" value="Genomic_DNA"/>
</dbReference>
<sequence length="256" mass="29283">MKQILLALMLVLVPAYFASDVAAHTQLQFLPAVSPEDKQAREVIESVSEQMQLLLDDQLPIKQKLTIRFGADDGPLFDPEKMQILFPYQFVTEVLSRFKGDNYQQTGVTAVEATQDAIMHTLAHEYGHAFIYSNQVIVLGKEEDAVDTLATLLLLNSFDEGDEIALSAADLFALEDEDVESFDDDHFWDEHSLDAQRYFATLCLIYGSDPEKNREIISKAQLEMERDSYCEEEFLRQTENWDRLKELYPVESLSKQ</sequence>
<feature type="signal peptide" evidence="1">
    <location>
        <begin position="1"/>
        <end position="18"/>
    </location>
</feature>